<feature type="signal peptide" evidence="1">
    <location>
        <begin position="1"/>
        <end position="20"/>
    </location>
</feature>
<keyword evidence="3" id="KW-1185">Reference proteome</keyword>
<sequence length="228" mass="25438">MQFVVTTICTLMAICSLAWAGPLPKRASIDFDVYYGGGLKIGKASQRWVIEGERYRLDTMLIPILGPTIHYVSEGRLAKEGLIPSRFEERRGKSDDLRNFCEFDWKILVAKFGEPDNPQSGELEKGAQDINAFPYQLSYVGDGTGMQIATGKKLRHDTFGKAGTAKLKIDSNELSLVVLRSADGDSRSEVWLSPAHHNLPLKLSRAEGNNTIEFVARHVEIEPTERKE</sequence>
<name>A0ABT7DVF6_9NEIS</name>
<evidence type="ECO:0000313" key="3">
    <source>
        <dbReference type="Proteomes" id="UP001172778"/>
    </source>
</evidence>
<dbReference type="Pfam" id="PF11306">
    <property type="entry name" value="DUF3108"/>
    <property type="match status" value="1"/>
</dbReference>
<dbReference type="InterPro" id="IPR021457">
    <property type="entry name" value="DUF3108"/>
</dbReference>
<comment type="caution">
    <text evidence="2">The sequence shown here is derived from an EMBL/GenBank/DDBJ whole genome shotgun (WGS) entry which is preliminary data.</text>
</comment>
<accession>A0ABT7DVF6</accession>
<evidence type="ECO:0000256" key="1">
    <source>
        <dbReference type="SAM" id="SignalP"/>
    </source>
</evidence>
<keyword evidence="1" id="KW-0732">Signal</keyword>
<proteinExistence type="predicted"/>
<gene>
    <name evidence="2" type="ORF">PZA18_03575</name>
</gene>
<protein>
    <submittedName>
        <fullName evidence="2">DUF3108 domain-containing protein</fullName>
    </submittedName>
</protein>
<organism evidence="2 3">
    <name type="scientific">Parachitinimonas caeni</name>
    <dbReference type="NCBI Taxonomy" id="3031301"/>
    <lineage>
        <taxon>Bacteria</taxon>
        <taxon>Pseudomonadati</taxon>
        <taxon>Pseudomonadota</taxon>
        <taxon>Betaproteobacteria</taxon>
        <taxon>Neisseriales</taxon>
        <taxon>Chitinibacteraceae</taxon>
        <taxon>Parachitinimonas</taxon>
    </lineage>
</organism>
<dbReference type="EMBL" id="JARRAF010000003">
    <property type="protein sequence ID" value="MDK2123130.1"/>
    <property type="molecule type" value="Genomic_DNA"/>
</dbReference>
<reference evidence="2" key="1">
    <citation type="submission" date="2023-03" db="EMBL/GenBank/DDBJ databases">
        <title>Chitinimonas shenzhenensis gen. nov., sp. nov., a novel member of family Burkholderiaceae isolated from activated sludge collected in Shen Zhen, China.</title>
        <authorList>
            <person name="Wang X."/>
        </authorList>
    </citation>
    <scope>NUCLEOTIDE SEQUENCE</scope>
    <source>
        <strain evidence="2">DQS-5</strain>
    </source>
</reference>
<dbReference type="RefSeq" id="WP_284099419.1">
    <property type="nucleotide sequence ID" value="NZ_JARRAF010000003.1"/>
</dbReference>
<feature type="chain" id="PRO_5046783494" evidence="1">
    <location>
        <begin position="21"/>
        <end position="228"/>
    </location>
</feature>
<evidence type="ECO:0000313" key="2">
    <source>
        <dbReference type="EMBL" id="MDK2123130.1"/>
    </source>
</evidence>
<dbReference type="Proteomes" id="UP001172778">
    <property type="component" value="Unassembled WGS sequence"/>
</dbReference>